<evidence type="ECO:0008006" key="4">
    <source>
        <dbReference type="Google" id="ProtNLM"/>
    </source>
</evidence>
<protein>
    <recommendedName>
        <fullName evidence="4">Outer membrane beta-barrel protein</fullName>
    </recommendedName>
</protein>
<dbReference type="RefSeq" id="WP_185887974.1">
    <property type="nucleotide sequence ID" value="NZ_CP060202.1"/>
</dbReference>
<dbReference type="AlphaFoldDB" id="A0A7G7W6R3"/>
<evidence type="ECO:0000256" key="1">
    <source>
        <dbReference type="SAM" id="SignalP"/>
    </source>
</evidence>
<evidence type="ECO:0000313" key="3">
    <source>
        <dbReference type="Proteomes" id="UP000515489"/>
    </source>
</evidence>
<dbReference type="KEGG" id="hsk:H4317_18225"/>
<proteinExistence type="predicted"/>
<dbReference type="Proteomes" id="UP000515489">
    <property type="component" value="Chromosome"/>
</dbReference>
<dbReference type="EMBL" id="CP060202">
    <property type="protein sequence ID" value="QNH62056.1"/>
    <property type="molecule type" value="Genomic_DNA"/>
</dbReference>
<reference evidence="2 3" key="1">
    <citation type="submission" date="2020-08" db="EMBL/GenBank/DDBJ databases">
        <title>Hymenobacter sp. S2-20-2 genome sequencing.</title>
        <authorList>
            <person name="Jin L."/>
        </authorList>
    </citation>
    <scope>NUCLEOTIDE SEQUENCE [LARGE SCALE GENOMIC DNA]</scope>
    <source>
        <strain evidence="2 3">S2-20-2</strain>
    </source>
</reference>
<gene>
    <name evidence="2" type="ORF">H4317_18225</name>
</gene>
<organism evidence="2 3">
    <name type="scientific">Hymenobacter sediminicola</name>
    <dbReference type="NCBI Taxonomy" id="2761579"/>
    <lineage>
        <taxon>Bacteria</taxon>
        <taxon>Pseudomonadati</taxon>
        <taxon>Bacteroidota</taxon>
        <taxon>Cytophagia</taxon>
        <taxon>Cytophagales</taxon>
        <taxon>Hymenobacteraceae</taxon>
        <taxon>Hymenobacter</taxon>
    </lineage>
</organism>
<sequence>MNSFTNFRQHSYKRLFILVAASLPAFAALAQEHEPANPRVLGQRLPSQELAAASFGSETSAGLLASASPVAPAQLRYEQPTDQLLLLSSNTPDSLKAKPMAPAEGFHNAVRFDVGGVLASNFANAAMGNSGALFPFLASYERQVGARFSVVGEGLLNGGSYSERKAGVSVQGRYYFRPQRGTQALAGFYLAPAVAFRSVKLSGRYEPTQQRRFVGAGALLGWQGSFKSGSRFFLDVSAGLMNWQHVGQDKFKASPYGGYQTEQKAYYDTHQTDFDGRLGLGFRF</sequence>
<keyword evidence="1" id="KW-0732">Signal</keyword>
<accession>A0A7G7W6R3</accession>
<name>A0A7G7W6R3_9BACT</name>
<evidence type="ECO:0000313" key="2">
    <source>
        <dbReference type="EMBL" id="QNH62056.1"/>
    </source>
</evidence>
<feature type="chain" id="PRO_5028808224" description="Outer membrane beta-barrel protein" evidence="1">
    <location>
        <begin position="28"/>
        <end position="284"/>
    </location>
</feature>
<feature type="signal peptide" evidence="1">
    <location>
        <begin position="1"/>
        <end position="27"/>
    </location>
</feature>
<keyword evidence="3" id="KW-1185">Reference proteome</keyword>